<dbReference type="Gene3D" id="3.20.20.80">
    <property type="entry name" value="Glycosidases"/>
    <property type="match status" value="1"/>
</dbReference>
<evidence type="ECO:0000259" key="8">
    <source>
        <dbReference type="Pfam" id="PF16355"/>
    </source>
</evidence>
<dbReference type="GO" id="GO:0005975">
    <property type="term" value="P:carbohydrate metabolic process"/>
    <property type="evidence" value="ECO:0007669"/>
    <property type="project" value="InterPro"/>
</dbReference>
<dbReference type="GO" id="GO:0004553">
    <property type="term" value="F:hydrolase activity, hydrolyzing O-glycosyl compounds"/>
    <property type="evidence" value="ECO:0007669"/>
    <property type="project" value="InterPro"/>
</dbReference>
<evidence type="ECO:0000256" key="2">
    <source>
        <dbReference type="ARBA" id="ARBA00022801"/>
    </source>
</evidence>
<dbReference type="InterPro" id="IPR006102">
    <property type="entry name" value="Ig-like_GH2"/>
</dbReference>
<comment type="caution">
    <text evidence="9">The sequence shown here is derived from an EMBL/GenBank/DDBJ whole genome shotgun (WGS) entry which is preliminary data.</text>
</comment>
<dbReference type="Gene3D" id="2.60.40.10">
    <property type="entry name" value="Immunoglobulins"/>
    <property type="match status" value="2"/>
</dbReference>
<evidence type="ECO:0000256" key="3">
    <source>
        <dbReference type="ARBA" id="ARBA00023295"/>
    </source>
</evidence>
<dbReference type="Gene3D" id="2.60.120.260">
    <property type="entry name" value="Galactose-binding domain-like"/>
    <property type="match status" value="1"/>
</dbReference>
<dbReference type="Gene3D" id="2.60.120.430">
    <property type="entry name" value="Galactose-binding lectin"/>
    <property type="match status" value="1"/>
</dbReference>
<dbReference type="Proteomes" id="UP000003160">
    <property type="component" value="Unassembled WGS sequence"/>
</dbReference>
<dbReference type="EMBL" id="ACKS01000045">
    <property type="protein sequence ID" value="EFA44468.1"/>
    <property type="molecule type" value="Genomic_DNA"/>
</dbReference>
<gene>
    <name evidence="9" type="ORF">HMPREF0645_1098</name>
</gene>
<dbReference type="InterPro" id="IPR051913">
    <property type="entry name" value="GH2_Domain-Containing"/>
</dbReference>
<evidence type="ECO:0000259" key="6">
    <source>
        <dbReference type="Pfam" id="PF02837"/>
    </source>
</evidence>
<keyword evidence="3" id="KW-0326">Glycosidase</keyword>
<dbReference type="Pfam" id="PF00703">
    <property type="entry name" value="Glyco_hydro_2"/>
    <property type="match status" value="1"/>
</dbReference>
<dbReference type="InterPro" id="IPR013783">
    <property type="entry name" value="Ig-like_fold"/>
</dbReference>
<comment type="similarity">
    <text evidence="1">Belongs to the glycosyl hydrolase 2 family.</text>
</comment>
<protein>
    <submittedName>
        <fullName evidence="9">Glycosyl hydrolase family 2, sugar binding domain protein</fullName>
    </submittedName>
</protein>
<dbReference type="InterPro" id="IPR006104">
    <property type="entry name" value="Glyco_hydro_2_N"/>
</dbReference>
<dbReference type="PANTHER" id="PTHR42732">
    <property type="entry name" value="BETA-GALACTOSIDASE"/>
    <property type="match status" value="1"/>
</dbReference>
<feature type="domain" description="Glycosyl hydrolases family 2 sugar binding" evidence="6">
    <location>
        <begin position="75"/>
        <end position="173"/>
    </location>
</feature>
<dbReference type="PRINTS" id="PR00132">
    <property type="entry name" value="GLHYDRLASE2"/>
</dbReference>
<sequence>MEYYDSANDKDQFIAMKKTTTLLLCLMLLCVGALHAQQRLVYTINSGWTFDNRQTVDIPHTWNAQDCMDDTPGYLRGTREYTKSVFIDQAQQSKRVLIYFEGANQVTTVYVNGTRVGEHKGGYTRFCFDITPHVTFGADNQFRVVVDNSHQPDIPPLSADFNFYGGIYRDVYLQFVNPVHLSHDDEATSGVYVRSKEVREDLATVHILSLVDNATQEARNIRVQHSIIDSDNRVVATASGKLRLKANTEQTRNEQELKVRNPHLWDVSAPYMYQVKTELIDEKTQAVIDCCVSPLGIRTFAFDPDKGFVLNGKHVKLIGTSRHQDYQNKGNALPDEIHVRDVMELKEMGGNFLRVSHYPQDPVVMEMCDKLGILTSVEIPVVNGVTGSDAFLSNSVQMAKEMIKQNYNHPSVIIWAYMNEVLLRLPQLDSARMETYFKSVYHVASTLETLIRHTDPTRYTMMAYHNAYERYSKCGITELPMIQGWNLYAGWYERDINAFQRTLDRLHGLHPDKILMVTEYGAGADPRLHSYHPEQFDFSQEYAVVYHKHYLNEIQKRPFVAGACVWNLNDFYSETRGDAVPHVNNKGLAGLDRELKDVYLYYQASLSTQPMLNIGNREWKWRAGVAGEGQVQCLQTVPVYTNASQVELIVNGKSIGTKDVADCTAEFRVPFADGRNCIEAVATRDGKTMRDVIYPHFSVVGKRLTQQNFPTKGLNVMLGSDRYYEDREGGVCWIPEQEYSVGSWGYVGGKPYRKGLNLGSDINIEGTEHDPVFQTQRVGIESFKADIPDGQYSVSLYWSELDGKKPAGALLYNLGSGSSAPEQIHQRSFSVTINDVEMLSDHAMSKELFPARPVIRKFIVNVSGGKGLTINFKSTQGNTILNAVRIFKNM</sequence>
<accession>D1PVW3</accession>
<feature type="domain" description="Glycoside hydrolase family 2 immunoglobulin-like beta-sandwich" evidence="4">
    <location>
        <begin position="192"/>
        <end position="298"/>
    </location>
</feature>
<dbReference type="InterPro" id="IPR017853">
    <property type="entry name" value="GH"/>
</dbReference>
<evidence type="ECO:0000259" key="7">
    <source>
        <dbReference type="Pfam" id="PF11721"/>
    </source>
</evidence>
<dbReference type="HOGENOM" id="CLU_006501_5_0_10"/>
<dbReference type="InterPro" id="IPR006103">
    <property type="entry name" value="Glyco_hydro_2_cat"/>
</dbReference>
<feature type="domain" description="Malectin" evidence="7">
    <location>
        <begin position="759"/>
        <end position="878"/>
    </location>
</feature>
<dbReference type="Pfam" id="PF11721">
    <property type="entry name" value="Malectin"/>
    <property type="match status" value="1"/>
</dbReference>
<reference evidence="9 10" key="1">
    <citation type="submission" date="2009-10" db="EMBL/GenBank/DDBJ databases">
        <authorList>
            <person name="Qin X."/>
            <person name="Bachman B."/>
            <person name="Battles P."/>
            <person name="Bell A."/>
            <person name="Bess C."/>
            <person name="Bickham C."/>
            <person name="Chaboub L."/>
            <person name="Chen D."/>
            <person name="Coyle M."/>
            <person name="Deiros D.R."/>
            <person name="Dinh H."/>
            <person name="Forbes L."/>
            <person name="Fowler G."/>
            <person name="Francisco L."/>
            <person name="Fu Q."/>
            <person name="Gubbala S."/>
            <person name="Hale W."/>
            <person name="Han Y."/>
            <person name="Hemphill L."/>
            <person name="Highlander S.K."/>
            <person name="Hirani K."/>
            <person name="Hogues M."/>
            <person name="Jackson L."/>
            <person name="Jakkamsetti A."/>
            <person name="Javaid M."/>
            <person name="Jiang H."/>
            <person name="Korchina V."/>
            <person name="Kovar C."/>
            <person name="Lara F."/>
            <person name="Lee S."/>
            <person name="Mata R."/>
            <person name="Mathew T."/>
            <person name="Moen C."/>
            <person name="Morales K."/>
            <person name="Munidasa M."/>
            <person name="Nazareth L."/>
            <person name="Ngo R."/>
            <person name="Nguyen L."/>
            <person name="Okwuonu G."/>
            <person name="Ongeri F."/>
            <person name="Patil S."/>
            <person name="Petrosino J."/>
            <person name="Pham C."/>
            <person name="Pham P."/>
            <person name="Pu L.-L."/>
            <person name="Puazo M."/>
            <person name="Raj R."/>
            <person name="Reid J."/>
            <person name="Rouhana J."/>
            <person name="Saada N."/>
            <person name="Shang Y."/>
            <person name="Simmons D."/>
            <person name="Thornton R."/>
            <person name="Warren J."/>
            <person name="Weissenberger G."/>
            <person name="Zhang J."/>
            <person name="Zhang L."/>
            <person name="Zhou C."/>
            <person name="Zhu D."/>
            <person name="Muzny D."/>
            <person name="Worley K."/>
            <person name="Gibbs R."/>
        </authorList>
    </citation>
    <scope>NUCLEOTIDE SEQUENCE [LARGE SCALE GENOMIC DNA]</scope>
    <source>
        <strain evidence="9 10">DSM 17361</strain>
    </source>
</reference>
<dbReference type="InterPro" id="IPR036156">
    <property type="entry name" value="Beta-gal/glucu_dom_sf"/>
</dbReference>
<dbReference type="SUPFAM" id="SSF51445">
    <property type="entry name" value="(Trans)glycosidases"/>
    <property type="match status" value="1"/>
</dbReference>
<evidence type="ECO:0000313" key="9">
    <source>
        <dbReference type="EMBL" id="EFA44468.1"/>
    </source>
</evidence>
<feature type="domain" description="DUF4982" evidence="8">
    <location>
        <begin position="637"/>
        <end position="688"/>
    </location>
</feature>
<dbReference type="InterPro" id="IPR032311">
    <property type="entry name" value="DUF4982"/>
</dbReference>
<dbReference type="InterPro" id="IPR006101">
    <property type="entry name" value="Glyco_hydro_2"/>
</dbReference>
<dbReference type="Pfam" id="PF02836">
    <property type="entry name" value="Glyco_hydro_2_C"/>
    <property type="match status" value="1"/>
</dbReference>
<dbReference type="PANTHER" id="PTHR42732:SF1">
    <property type="entry name" value="BETA-MANNOSIDASE"/>
    <property type="match status" value="1"/>
</dbReference>
<evidence type="ECO:0000259" key="5">
    <source>
        <dbReference type="Pfam" id="PF02836"/>
    </source>
</evidence>
<name>D1PVW3_9BACT</name>
<dbReference type="SUPFAM" id="SSF49303">
    <property type="entry name" value="beta-Galactosidase/glucuronidase domain"/>
    <property type="match status" value="1"/>
</dbReference>
<dbReference type="InterPro" id="IPR008979">
    <property type="entry name" value="Galactose-bd-like_sf"/>
</dbReference>
<keyword evidence="2 9" id="KW-0378">Hydrolase</keyword>
<dbReference type="eggNOG" id="COG3250">
    <property type="taxonomic scope" value="Bacteria"/>
</dbReference>
<dbReference type="Pfam" id="PF02837">
    <property type="entry name" value="Glyco_hydro_2_N"/>
    <property type="match status" value="1"/>
</dbReference>
<dbReference type="Pfam" id="PF16355">
    <property type="entry name" value="DUF4982"/>
    <property type="match status" value="1"/>
</dbReference>
<organism evidence="9 10">
    <name type="scientific">Hallella bergensis DSM 17361</name>
    <dbReference type="NCBI Taxonomy" id="585502"/>
    <lineage>
        <taxon>Bacteria</taxon>
        <taxon>Pseudomonadati</taxon>
        <taxon>Bacteroidota</taxon>
        <taxon>Bacteroidia</taxon>
        <taxon>Bacteroidales</taxon>
        <taxon>Prevotellaceae</taxon>
        <taxon>Hallella</taxon>
    </lineage>
</organism>
<evidence type="ECO:0000256" key="1">
    <source>
        <dbReference type="ARBA" id="ARBA00007401"/>
    </source>
</evidence>
<dbReference type="InterPro" id="IPR021720">
    <property type="entry name" value="Malectin_dom"/>
</dbReference>
<keyword evidence="10" id="KW-1185">Reference proteome</keyword>
<evidence type="ECO:0000313" key="10">
    <source>
        <dbReference type="Proteomes" id="UP000003160"/>
    </source>
</evidence>
<dbReference type="AlphaFoldDB" id="D1PVW3"/>
<evidence type="ECO:0000259" key="4">
    <source>
        <dbReference type="Pfam" id="PF00703"/>
    </source>
</evidence>
<proteinExistence type="inferred from homology"/>
<feature type="domain" description="Glycoside hydrolase family 2 catalytic" evidence="5">
    <location>
        <begin position="305"/>
        <end position="598"/>
    </location>
</feature>
<dbReference type="SUPFAM" id="SSF49785">
    <property type="entry name" value="Galactose-binding domain-like"/>
    <property type="match status" value="1"/>
</dbReference>